<gene>
    <name evidence="2" type="ORF">HF576_03160</name>
</gene>
<reference evidence="2 3" key="1">
    <citation type="submission" date="2020-04" db="EMBL/GenBank/DDBJ databases">
        <title>CFH 90308 Microbacterium sp.</title>
        <authorList>
            <person name="Nie G."/>
            <person name="Ming H."/>
            <person name="Xia T."/>
        </authorList>
    </citation>
    <scope>NUCLEOTIDE SEQUENCE [LARGE SCALE GENOMIC DNA]</scope>
    <source>
        <strain evidence="2 3">CFH 90308</strain>
    </source>
</reference>
<keyword evidence="1" id="KW-0472">Membrane</keyword>
<accession>A0ABX1K831</accession>
<keyword evidence="1" id="KW-1133">Transmembrane helix</keyword>
<evidence type="ECO:0000256" key="1">
    <source>
        <dbReference type="SAM" id="Phobius"/>
    </source>
</evidence>
<keyword evidence="1" id="KW-0812">Transmembrane</keyword>
<dbReference type="Proteomes" id="UP001429745">
    <property type="component" value="Unassembled WGS sequence"/>
</dbReference>
<feature type="transmembrane region" description="Helical" evidence="1">
    <location>
        <begin position="122"/>
        <end position="142"/>
    </location>
</feature>
<evidence type="ECO:0000313" key="3">
    <source>
        <dbReference type="Proteomes" id="UP001429745"/>
    </source>
</evidence>
<keyword evidence="3" id="KW-1185">Reference proteome</keyword>
<dbReference type="EMBL" id="JABACI010000001">
    <property type="protein sequence ID" value="NLP82835.1"/>
    <property type="molecule type" value="Genomic_DNA"/>
</dbReference>
<name>A0ABX1K831_9MICO</name>
<protein>
    <submittedName>
        <fullName evidence="2">Uncharacterized protein</fullName>
    </submittedName>
</protein>
<evidence type="ECO:0000313" key="2">
    <source>
        <dbReference type="EMBL" id="NLP82835.1"/>
    </source>
</evidence>
<feature type="transmembrane region" description="Helical" evidence="1">
    <location>
        <begin position="66"/>
        <end position="88"/>
    </location>
</feature>
<sequence>MGVRRSSRGLGLPLVVIMGLAALAVPRIIAHDLGLVDPGSLANTALAVLPLVVWVVVAMLWSRRPLLSLFVAGGLLGVALALIHNLSWGAVFGDDPPSLGGALQGVLAPGLEEAVLRGAGTISSLVTGLATGVVCGLIAWGLQALVRASGGRLPV</sequence>
<organism evidence="2 3">
    <name type="scientific">Microbacterium salsuginis</name>
    <dbReference type="NCBI Taxonomy" id="2722803"/>
    <lineage>
        <taxon>Bacteria</taxon>
        <taxon>Bacillati</taxon>
        <taxon>Actinomycetota</taxon>
        <taxon>Actinomycetes</taxon>
        <taxon>Micrococcales</taxon>
        <taxon>Microbacteriaceae</taxon>
        <taxon>Microbacterium</taxon>
    </lineage>
</organism>
<feature type="transmembrane region" description="Helical" evidence="1">
    <location>
        <begin position="12"/>
        <end position="29"/>
    </location>
</feature>
<proteinExistence type="predicted"/>
<comment type="caution">
    <text evidence="2">The sequence shown here is derived from an EMBL/GenBank/DDBJ whole genome shotgun (WGS) entry which is preliminary data.</text>
</comment>
<feature type="transmembrane region" description="Helical" evidence="1">
    <location>
        <begin position="41"/>
        <end position="61"/>
    </location>
</feature>